<evidence type="ECO:0000313" key="2">
    <source>
        <dbReference type="Proteomes" id="UP000011669"/>
    </source>
</evidence>
<dbReference type="EMBL" id="AOMD01000012">
    <property type="protein sequence ID" value="EMA46687.1"/>
    <property type="molecule type" value="Genomic_DNA"/>
</dbReference>
<dbReference type="STRING" id="1227455.C449_03436"/>
<comment type="caution">
    <text evidence="1">The sequence shown here is derived from an EMBL/GenBank/DDBJ whole genome shotgun (WGS) entry which is preliminary data.</text>
</comment>
<name>M0MLX3_9EURY</name>
<dbReference type="PATRIC" id="fig|1227455.4.peg.698"/>
<organism evidence="1 2">
    <name type="scientific">Halococcus saccharolyticus DSM 5350</name>
    <dbReference type="NCBI Taxonomy" id="1227455"/>
    <lineage>
        <taxon>Archaea</taxon>
        <taxon>Methanobacteriati</taxon>
        <taxon>Methanobacteriota</taxon>
        <taxon>Stenosarchaea group</taxon>
        <taxon>Halobacteria</taxon>
        <taxon>Halobacteriales</taxon>
        <taxon>Halococcaceae</taxon>
        <taxon>Halococcus</taxon>
    </lineage>
</organism>
<gene>
    <name evidence="1" type="ORF">C449_03436</name>
</gene>
<dbReference type="OrthoDB" id="382344at2157"/>
<dbReference type="Proteomes" id="UP000011669">
    <property type="component" value="Unassembled WGS sequence"/>
</dbReference>
<dbReference type="InParanoid" id="M0MLX3"/>
<protein>
    <submittedName>
        <fullName evidence="1">Uncharacterized protein</fullName>
    </submittedName>
</protein>
<evidence type="ECO:0000313" key="1">
    <source>
        <dbReference type="EMBL" id="EMA46687.1"/>
    </source>
</evidence>
<dbReference type="AlphaFoldDB" id="M0MLX3"/>
<accession>M0MLX3</accession>
<reference evidence="1 2" key="1">
    <citation type="journal article" date="2014" name="PLoS Genet.">
        <title>Phylogenetically driven sequencing of extremely halophilic archaea reveals strategies for static and dynamic osmo-response.</title>
        <authorList>
            <person name="Becker E.A."/>
            <person name="Seitzer P.M."/>
            <person name="Tritt A."/>
            <person name="Larsen D."/>
            <person name="Krusor M."/>
            <person name="Yao A.I."/>
            <person name="Wu D."/>
            <person name="Madern D."/>
            <person name="Eisen J.A."/>
            <person name="Darling A.E."/>
            <person name="Facciotti M.T."/>
        </authorList>
    </citation>
    <scope>NUCLEOTIDE SEQUENCE [LARGE SCALE GENOMIC DNA]</scope>
    <source>
        <strain evidence="1 2">DSM 5350</strain>
    </source>
</reference>
<proteinExistence type="predicted"/>
<keyword evidence="2" id="KW-1185">Reference proteome</keyword>
<sequence length="73" mass="8319">MLAECDLDESRREQVERYLAGIRYGIFSDREANDADDLAFHSVEWTDIAEWDVPPGAALILPNIRTAVSLRVR</sequence>
<dbReference type="RefSeq" id="WP_006076509.1">
    <property type="nucleotide sequence ID" value="NZ_AOMD01000012.1"/>
</dbReference>